<name>A0A392VB93_9FABA</name>
<dbReference type="Proteomes" id="UP000265520">
    <property type="component" value="Unassembled WGS sequence"/>
</dbReference>
<reference evidence="2 3" key="1">
    <citation type="journal article" date="2018" name="Front. Plant Sci.">
        <title>Red Clover (Trifolium pratense) and Zigzag Clover (T. medium) - A Picture of Genomic Similarities and Differences.</title>
        <authorList>
            <person name="Dluhosova J."/>
            <person name="Istvanek J."/>
            <person name="Nedelnik J."/>
            <person name="Repkova J."/>
        </authorList>
    </citation>
    <scope>NUCLEOTIDE SEQUENCE [LARGE SCALE GENOMIC DNA]</scope>
    <source>
        <strain evidence="3">cv. 10/8</strain>
        <tissue evidence="2">Leaf</tissue>
    </source>
</reference>
<evidence type="ECO:0000256" key="1">
    <source>
        <dbReference type="SAM" id="MobiDB-lite"/>
    </source>
</evidence>
<sequence>MGWVWSDDDNNNDDSQRSLSSGSDERCSTRKIVKSQCRT</sequence>
<dbReference type="EMBL" id="LXQA011118885">
    <property type="protein sequence ID" value="MCI85574.1"/>
    <property type="molecule type" value="Genomic_DNA"/>
</dbReference>
<organism evidence="2 3">
    <name type="scientific">Trifolium medium</name>
    <dbReference type="NCBI Taxonomy" id="97028"/>
    <lineage>
        <taxon>Eukaryota</taxon>
        <taxon>Viridiplantae</taxon>
        <taxon>Streptophyta</taxon>
        <taxon>Embryophyta</taxon>
        <taxon>Tracheophyta</taxon>
        <taxon>Spermatophyta</taxon>
        <taxon>Magnoliopsida</taxon>
        <taxon>eudicotyledons</taxon>
        <taxon>Gunneridae</taxon>
        <taxon>Pentapetalae</taxon>
        <taxon>rosids</taxon>
        <taxon>fabids</taxon>
        <taxon>Fabales</taxon>
        <taxon>Fabaceae</taxon>
        <taxon>Papilionoideae</taxon>
        <taxon>50 kb inversion clade</taxon>
        <taxon>NPAAA clade</taxon>
        <taxon>Hologalegina</taxon>
        <taxon>IRL clade</taxon>
        <taxon>Trifolieae</taxon>
        <taxon>Trifolium</taxon>
    </lineage>
</organism>
<evidence type="ECO:0000313" key="2">
    <source>
        <dbReference type="EMBL" id="MCI85574.1"/>
    </source>
</evidence>
<protein>
    <submittedName>
        <fullName evidence="2">Uncharacterized protein</fullName>
    </submittedName>
</protein>
<proteinExistence type="predicted"/>
<feature type="compositionally biased region" description="Acidic residues" evidence="1">
    <location>
        <begin position="1"/>
        <end position="12"/>
    </location>
</feature>
<accession>A0A392VB93</accession>
<evidence type="ECO:0000313" key="3">
    <source>
        <dbReference type="Proteomes" id="UP000265520"/>
    </source>
</evidence>
<feature type="non-terminal residue" evidence="2">
    <location>
        <position position="39"/>
    </location>
</feature>
<dbReference type="AlphaFoldDB" id="A0A392VB93"/>
<feature type="region of interest" description="Disordered" evidence="1">
    <location>
        <begin position="1"/>
        <end position="39"/>
    </location>
</feature>
<keyword evidence="3" id="KW-1185">Reference proteome</keyword>
<comment type="caution">
    <text evidence="2">The sequence shown here is derived from an EMBL/GenBank/DDBJ whole genome shotgun (WGS) entry which is preliminary data.</text>
</comment>